<keyword evidence="3" id="KW-0964">Secreted</keyword>
<gene>
    <name evidence="6" type="ORF">ADU59_24900</name>
</gene>
<evidence type="ECO:0000313" key="6">
    <source>
        <dbReference type="EMBL" id="OBZ92980.1"/>
    </source>
</evidence>
<dbReference type="GO" id="GO:0005198">
    <property type="term" value="F:structural molecule activity"/>
    <property type="evidence" value="ECO:0007669"/>
    <property type="project" value="UniProtKB-UniRule"/>
</dbReference>
<feature type="domain" description="Flagellin C-terminal" evidence="5">
    <location>
        <begin position="480"/>
        <end position="564"/>
    </location>
</feature>
<dbReference type="SUPFAM" id="SSF64518">
    <property type="entry name" value="Phase 1 flagellin"/>
    <property type="match status" value="1"/>
</dbReference>
<keyword evidence="6" id="KW-0969">Cilium</keyword>
<dbReference type="STRING" id="1612624.ADU59_24900"/>
<evidence type="ECO:0000313" key="7">
    <source>
        <dbReference type="Proteomes" id="UP000093111"/>
    </source>
</evidence>
<dbReference type="EMBL" id="LGLV01000017">
    <property type="protein sequence ID" value="OBZ92980.1"/>
    <property type="molecule type" value="Genomic_DNA"/>
</dbReference>
<name>A0A1C7NVF4_9HYPH</name>
<accession>A0A1C7NVF4</accession>
<dbReference type="Proteomes" id="UP000093111">
    <property type="component" value="Unassembled WGS sequence"/>
</dbReference>
<keyword evidence="7" id="KW-1185">Reference proteome</keyword>
<dbReference type="InterPro" id="IPR001492">
    <property type="entry name" value="Flagellin"/>
</dbReference>
<evidence type="ECO:0000259" key="4">
    <source>
        <dbReference type="Pfam" id="PF00669"/>
    </source>
</evidence>
<dbReference type="GO" id="GO:0005576">
    <property type="term" value="C:extracellular region"/>
    <property type="evidence" value="ECO:0007669"/>
    <property type="project" value="UniProtKB-SubCell"/>
</dbReference>
<feature type="domain" description="Flagellin N-terminal" evidence="4">
    <location>
        <begin position="4"/>
        <end position="135"/>
    </location>
</feature>
<dbReference type="PANTHER" id="PTHR42792">
    <property type="entry name" value="FLAGELLIN"/>
    <property type="match status" value="1"/>
</dbReference>
<protein>
    <recommendedName>
        <fullName evidence="3">Flagellin</fullName>
    </recommendedName>
</protein>
<keyword evidence="6" id="KW-0966">Cell projection</keyword>
<reference evidence="6 7" key="1">
    <citation type="journal article" date="2016" name="Syst. Appl. Microbiol.">
        <title>Pararhizobium polonicum sp. nov. isolated from tumors on stone fruit rootstocks.</title>
        <authorList>
            <person name="Pulawska J."/>
            <person name="Kuzmanovic N."/>
            <person name="Willems A."/>
            <person name="Pothier J.F."/>
        </authorList>
    </citation>
    <scope>NUCLEOTIDE SEQUENCE [LARGE SCALE GENOMIC DNA]</scope>
    <source>
        <strain evidence="6 7">F5.1</strain>
    </source>
</reference>
<keyword evidence="6" id="KW-0282">Flagellum</keyword>
<dbReference type="InterPro" id="IPR046358">
    <property type="entry name" value="Flagellin_C"/>
</dbReference>
<comment type="function">
    <text evidence="3">Flagellin is the subunit protein which polymerizes to form the filaments of bacterial flagella.</text>
</comment>
<evidence type="ECO:0000256" key="1">
    <source>
        <dbReference type="ARBA" id="ARBA00005709"/>
    </source>
</evidence>
<proteinExistence type="inferred from homology"/>
<dbReference type="OrthoDB" id="8328560at2"/>
<dbReference type="PRINTS" id="PR00207">
    <property type="entry name" value="FLAGELLIN"/>
</dbReference>
<dbReference type="Pfam" id="PF00700">
    <property type="entry name" value="Flagellin_C"/>
    <property type="match status" value="1"/>
</dbReference>
<dbReference type="PATRIC" id="fig|1612624.7.peg.2682"/>
<dbReference type="AlphaFoldDB" id="A0A1C7NVF4"/>
<dbReference type="Pfam" id="PF00669">
    <property type="entry name" value="Flagellin_N"/>
    <property type="match status" value="1"/>
</dbReference>
<dbReference type="PANTHER" id="PTHR42792:SF2">
    <property type="entry name" value="FLAGELLIN"/>
    <property type="match status" value="1"/>
</dbReference>
<dbReference type="RefSeq" id="WP_068957693.1">
    <property type="nucleotide sequence ID" value="NZ_LGLV01000017.1"/>
</dbReference>
<dbReference type="GO" id="GO:0009288">
    <property type="term" value="C:bacterial-type flagellum"/>
    <property type="evidence" value="ECO:0007669"/>
    <property type="project" value="UniProtKB-SubCell"/>
</dbReference>
<dbReference type="Gene3D" id="1.20.1330.10">
    <property type="entry name" value="f41 fragment of flagellin, N-terminal domain"/>
    <property type="match status" value="2"/>
</dbReference>
<comment type="similarity">
    <text evidence="1 3">Belongs to the bacterial flagellin family.</text>
</comment>
<evidence type="ECO:0000256" key="3">
    <source>
        <dbReference type="RuleBase" id="RU362073"/>
    </source>
</evidence>
<evidence type="ECO:0000259" key="5">
    <source>
        <dbReference type="Pfam" id="PF00700"/>
    </source>
</evidence>
<evidence type="ECO:0000256" key="2">
    <source>
        <dbReference type="ARBA" id="ARBA00023143"/>
    </source>
</evidence>
<keyword evidence="2 3" id="KW-0975">Bacterial flagellum</keyword>
<dbReference type="InterPro" id="IPR001029">
    <property type="entry name" value="Flagellin_N"/>
</dbReference>
<organism evidence="6 7">
    <name type="scientific">Pararhizobium polonicum</name>
    <dbReference type="NCBI Taxonomy" id="1612624"/>
    <lineage>
        <taxon>Bacteria</taxon>
        <taxon>Pseudomonadati</taxon>
        <taxon>Pseudomonadota</taxon>
        <taxon>Alphaproteobacteria</taxon>
        <taxon>Hyphomicrobiales</taxon>
        <taxon>Rhizobiaceae</taxon>
        <taxon>Rhizobium/Agrobacterium group</taxon>
        <taxon>Pararhizobium</taxon>
    </lineage>
</organism>
<comment type="subcellular location">
    <subcellularLocation>
        <location evidence="3">Secreted</location>
    </subcellularLocation>
    <subcellularLocation>
        <location evidence="3">Bacterial flagellum</location>
    </subcellularLocation>
</comment>
<comment type="caution">
    <text evidence="6">The sequence shown here is derived from an EMBL/GenBank/DDBJ whole genome shotgun (WGS) entry which is preliminary data.</text>
</comment>
<sequence>MASIHTNAGAIAALQTLRTIGSGMERVQAQVSSGLRVQTASDNAAYWSISTTMRSDNLSISTVADALALGAAKTDVAYSGMDAVSALLSEFKARLVAAKEPGVDRSKIQKELNELSQQMTSIATSASFNGVNWLSTDLADNLVDVSTFKTGIVGSFARSASGTVSLQSLDLDLARISLLNTGGGGALQKDIRSLGTIGGFRPTNFTTHSHEGHQDHAFTGPATFSGTDSITFDLTIDASTHSAGVTVSVTIDKALIDAALGTSDGIIGTAMQMRTVLEKAFVDGGIPATAFSARGSSLTSNRFEIGSLETSGHNGSSIAIAVTSTSFPAGFALGLESNVHNIDHDNMYPSWSFGFDGPFTVHNQSEFSFDVSLGGGVSSTVTVDRSIVDTALGTTDGIVASASALAAILTLAAQGQGMVAIATGNIIELTADQTLYPDAGNKAPTLTINNVRDNIGWIVDFDLTEVDITDPLDRLDHYLAGVEEMLGKTISAAATLGSLQSRIDMQSSFARNLMDTIDRGIGRLVDADMNDASTRLKALQTQQHLANQALQIANTNSDSILQLLR</sequence>